<keyword evidence="8 9" id="KW-0472">Membrane</keyword>
<feature type="transmembrane region" description="Helical" evidence="9">
    <location>
        <begin position="101"/>
        <end position="130"/>
    </location>
</feature>
<dbReference type="GO" id="GO:1902600">
    <property type="term" value="P:proton transmembrane transport"/>
    <property type="evidence" value="ECO:0007669"/>
    <property type="project" value="InterPro"/>
</dbReference>
<evidence type="ECO:0000256" key="9">
    <source>
        <dbReference type="SAM" id="Phobius"/>
    </source>
</evidence>
<evidence type="ECO:0000256" key="5">
    <source>
        <dbReference type="ARBA" id="ARBA00022692"/>
    </source>
</evidence>
<dbReference type="GO" id="GO:0015297">
    <property type="term" value="F:antiporter activity"/>
    <property type="evidence" value="ECO:0007669"/>
    <property type="project" value="UniProtKB-KW"/>
</dbReference>
<evidence type="ECO:0000256" key="6">
    <source>
        <dbReference type="ARBA" id="ARBA00022989"/>
    </source>
</evidence>
<dbReference type="InterPro" id="IPR006153">
    <property type="entry name" value="Cation/H_exchanger_TM"/>
</dbReference>
<keyword evidence="5 9" id="KW-0812">Transmembrane</keyword>
<evidence type="ECO:0000256" key="8">
    <source>
        <dbReference type="ARBA" id="ARBA00023136"/>
    </source>
</evidence>
<feature type="domain" description="Cation/H+ exchanger transmembrane" evidence="10">
    <location>
        <begin position="17"/>
        <end position="268"/>
    </location>
</feature>
<dbReference type="PANTHER" id="PTHR32507">
    <property type="entry name" value="NA(+)/H(+) ANTIPORTER 1"/>
    <property type="match status" value="1"/>
</dbReference>
<feature type="non-terminal residue" evidence="11">
    <location>
        <position position="401"/>
    </location>
</feature>
<keyword evidence="6 9" id="KW-1133">Transmembrane helix</keyword>
<organism evidence="11">
    <name type="scientific">uncultured Gemmatimonadota bacterium</name>
    <dbReference type="NCBI Taxonomy" id="203437"/>
    <lineage>
        <taxon>Bacteria</taxon>
        <taxon>Pseudomonadati</taxon>
        <taxon>Gemmatimonadota</taxon>
        <taxon>environmental samples</taxon>
    </lineage>
</organism>
<keyword evidence="4" id="KW-1003">Cell membrane</keyword>
<evidence type="ECO:0000256" key="4">
    <source>
        <dbReference type="ARBA" id="ARBA00022475"/>
    </source>
</evidence>
<keyword evidence="2" id="KW-0813">Transport</keyword>
<comment type="subcellular location">
    <subcellularLocation>
        <location evidence="1">Cell membrane</location>
        <topology evidence="1">Multi-pass membrane protein</topology>
    </subcellularLocation>
</comment>
<evidence type="ECO:0000259" key="10">
    <source>
        <dbReference type="Pfam" id="PF00999"/>
    </source>
</evidence>
<reference evidence="11" key="1">
    <citation type="submission" date="2020-02" db="EMBL/GenBank/DDBJ databases">
        <authorList>
            <person name="Meier V. D."/>
        </authorList>
    </citation>
    <scope>NUCLEOTIDE SEQUENCE</scope>
    <source>
        <strain evidence="11">AVDCRST_MAG89</strain>
    </source>
</reference>
<keyword evidence="7" id="KW-0406">Ion transport</keyword>
<dbReference type="AlphaFoldDB" id="A0A6J4MDE9"/>
<dbReference type="Gene3D" id="1.20.1530.20">
    <property type="match status" value="1"/>
</dbReference>
<evidence type="ECO:0000256" key="3">
    <source>
        <dbReference type="ARBA" id="ARBA00022449"/>
    </source>
</evidence>
<evidence type="ECO:0000256" key="2">
    <source>
        <dbReference type="ARBA" id="ARBA00022448"/>
    </source>
</evidence>
<feature type="transmembrane region" description="Helical" evidence="9">
    <location>
        <begin position="194"/>
        <end position="219"/>
    </location>
</feature>
<keyword evidence="3" id="KW-0050">Antiport</keyword>
<protein>
    <submittedName>
        <fullName evidence="11">Sodium/hydrogen exchanger</fullName>
    </submittedName>
</protein>
<evidence type="ECO:0000313" key="11">
    <source>
        <dbReference type="EMBL" id="CAA9357164.1"/>
    </source>
</evidence>
<feature type="transmembrane region" description="Helical" evidence="9">
    <location>
        <begin position="239"/>
        <end position="263"/>
    </location>
</feature>
<dbReference type="PANTHER" id="PTHR32507:SF8">
    <property type="entry name" value="CNH1P"/>
    <property type="match status" value="1"/>
</dbReference>
<name>A0A6J4MDE9_9BACT</name>
<proteinExistence type="predicted"/>
<evidence type="ECO:0000256" key="1">
    <source>
        <dbReference type="ARBA" id="ARBA00004651"/>
    </source>
</evidence>
<dbReference type="GO" id="GO:0005886">
    <property type="term" value="C:plasma membrane"/>
    <property type="evidence" value="ECO:0007669"/>
    <property type="project" value="UniProtKB-SubCell"/>
</dbReference>
<evidence type="ECO:0000256" key="7">
    <source>
        <dbReference type="ARBA" id="ARBA00023065"/>
    </source>
</evidence>
<sequence>MTGAIWFVVVGVLLVAIALSRSVLLRLPLSATMLYLAAGFRLGPHGVGLLRVDVYAQSAIWERITEVAVLVSLFGAGLKLRAPLRDRSWMLPLRLATVSMMATVALVTVAGVYGMGLPVGAAVLLGAVLAPTDPVLASDVQVTHPSDADRLRFALTGEAGLNDGTAFPFVMLGLGLLGLHDLGELGWRWAAVDVLWAVSSGLAAGALLGTLIGGLVVYLRQVHREAVGLDDFLALGLIALSYGAALLVSGYGFLAVFAAGLALRRIERRASGGEAPPEDVALAGSSAEAEEAATDPDKAPAYMAQAALGFVEQLERVGVVAVVLLLGGILAPTDPVLASDVQVTHPTDGDRLRFGLTGEAGLNDGTAFPFIMLGLGLMGLHEIGELGWRWVAVDLVWAVVS</sequence>
<dbReference type="Pfam" id="PF00999">
    <property type="entry name" value="Na_H_Exchanger"/>
    <property type="match status" value="1"/>
</dbReference>
<dbReference type="EMBL" id="CADCTV010000731">
    <property type="protein sequence ID" value="CAA9357164.1"/>
    <property type="molecule type" value="Genomic_DNA"/>
</dbReference>
<gene>
    <name evidence="11" type="ORF">AVDCRST_MAG89-3509</name>
</gene>
<accession>A0A6J4MDE9</accession>
<dbReference type="InterPro" id="IPR038770">
    <property type="entry name" value="Na+/solute_symporter_sf"/>
</dbReference>